<evidence type="ECO:0000313" key="3">
    <source>
        <dbReference type="Proteomes" id="UP001457282"/>
    </source>
</evidence>
<evidence type="ECO:0000256" key="1">
    <source>
        <dbReference type="ARBA" id="ARBA00022679"/>
    </source>
</evidence>
<dbReference type="EMBL" id="JBEDUW010000001">
    <property type="protein sequence ID" value="KAK9948944.1"/>
    <property type="molecule type" value="Genomic_DNA"/>
</dbReference>
<dbReference type="Gene3D" id="3.30.559.10">
    <property type="entry name" value="Chloramphenicol acetyltransferase-like domain"/>
    <property type="match status" value="2"/>
</dbReference>
<comment type="caution">
    <text evidence="2">The sequence shown here is derived from an EMBL/GenBank/DDBJ whole genome shotgun (WGS) entry which is preliminary data.</text>
</comment>
<keyword evidence="1" id="KW-0808">Transferase</keyword>
<proteinExistence type="predicted"/>
<keyword evidence="3" id="KW-1185">Reference proteome</keyword>
<protein>
    <submittedName>
        <fullName evidence="2">Uncharacterized protein</fullName>
    </submittedName>
</protein>
<accession>A0AAW1YJZ4</accession>
<gene>
    <name evidence="2" type="ORF">M0R45_004497</name>
</gene>
<dbReference type="PANTHER" id="PTHR31896:SF39">
    <property type="entry name" value="PROTEIN ENHANCED PSEUDOMONAS SUSCEPTIBILITY 1-LIKE"/>
    <property type="match status" value="1"/>
</dbReference>
<dbReference type="AlphaFoldDB" id="A0AAW1YJZ4"/>
<dbReference type="InterPro" id="IPR051283">
    <property type="entry name" value="Sec_Metabolite_Acyltrans"/>
</dbReference>
<dbReference type="Pfam" id="PF02458">
    <property type="entry name" value="Transferase"/>
    <property type="match status" value="2"/>
</dbReference>
<reference evidence="2 3" key="1">
    <citation type="journal article" date="2023" name="G3 (Bethesda)">
        <title>A chromosome-length genome assembly and annotation of blackberry (Rubus argutus, cv. 'Hillquist').</title>
        <authorList>
            <person name="Bruna T."/>
            <person name="Aryal R."/>
            <person name="Dudchenko O."/>
            <person name="Sargent D.J."/>
            <person name="Mead D."/>
            <person name="Buti M."/>
            <person name="Cavallini A."/>
            <person name="Hytonen T."/>
            <person name="Andres J."/>
            <person name="Pham M."/>
            <person name="Weisz D."/>
            <person name="Mascagni F."/>
            <person name="Usai G."/>
            <person name="Natali L."/>
            <person name="Bassil N."/>
            <person name="Fernandez G.E."/>
            <person name="Lomsadze A."/>
            <person name="Armour M."/>
            <person name="Olukolu B."/>
            <person name="Poorten T."/>
            <person name="Britton C."/>
            <person name="Davik J."/>
            <person name="Ashrafi H."/>
            <person name="Aiden E.L."/>
            <person name="Borodovsky M."/>
            <person name="Worthington M."/>
        </authorList>
    </citation>
    <scope>NUCLEOTIDE SEQUENCE [LARGE SCALE GENOMIC DNA]</scope>
    <source>
        <strain evidence="2">PI 553951</strain>
    </source>
</reference>
<dbReference type="PANTHER" id="PTHR31896">
    <property type="entry name" value="FAMILY REGULATORY PROTEIN, PUTATIVE (AFU_ORTHOLOGUE AFUA_3G14730)-RELATED"/>
    <property type="match status" value="1"/>
</dbReference>
<sequence length="396" mass="43384">MPQIRPISTSIVCPTCENDESTHRIELTPWDLRLFQLEYIQKGILFQTTVAKEVNQNLIQHLKASLSHTLNIFYPLAGRLSLIENEDNTTCFSINCNGAGAHFVHAAADGVRVADVLDPVYIPDDIVDNFFSMNMVQNYEGITKPLLAAQVTELVDGIFIGCSINHAVVDGLFHFPKQKVAELKAKANAEMGTNHISSLQALMAHLWLATTRNTTHHDLTTDQEVTYLVAVGLRQRMEPPLGEQYFGNAVLGTLVKSTAADLLHRGLGWAALQINKAIVSMTSDETKKYLEDWVKSPTFLSNERGVSTAIWASNSLLTGSSPRFNVYGNDFGWGRPIAVRSGAANKNSGKVTVFPGVEEGSIDFEVCLVPETLRALADDAEFMEAVCRVHAVVGAA</sequence>
<dbReference type="Proteomes" id="UP001457282">
    <property type="component" value="Unassembled WGS sequence"/>
</dbReference>
<dbReference type="InterPro" id="IPR023213">
    <property type="entry name" value="CAT-like_dom_sf"/>
</dbReference>
<evidence type="ECO:0000313" key="2">
    <source>
        <dbReference type="EMBL" id="KAK9948944.1"/>
    </source>
</evidence>
<dbReference type="GO" id="GO:0016740">
    <property type="term" value="F:transferase activity"/>
    <property type="evidence" value="ECO:0007669"/>
    <property type="project" value="UniProtKB-KW"/>
</dbReference>
<organism evidence="2 3">
    <name type="scientific">Rubus argutus</name>
    <name type="common">Southern blackberry</name>
    <dbReference type="NCBI Taxonomy" id="59490"/>
    <lineage>
        <taxon>Eukaryota</taxon>
        <taxon>Viridiplantae</taxon>
        <taxon>Streptophyta</taxon>
        <taxon>Embryophyta</taxon>
        <taxon>Tracheophyta</taxon>
        <taxon>Spermatophyta</taxon>
        <taxon>Magnoliopsida</taxon>
        <taxon>eudicotyledons</taxon>
        <taxon>Gunneridae</taxon>
        <taxon>Pentapetalae</taxon>
        <taxon>rosids</taxon>
        <taxon>fabids</taxon>
        <taxon>Rosales</taxon>
        <taxon>Rosaceae</taxon>
        <taxon>Rosoideae</taxon>
        <taxon>Rosoideae incertae sedis</taxon>
        <taxon>Rubus</taxon>
    </lineage>
</organism>
<name>A0AAW1YJZ4_RUBAR</name>